<feature type="transmembrane region" description="Helical" evidence="1">
    <location>
        <begin position="92"/>
        <end position="111"/>
    </location>
</feature>
<feature type="transmembrane region" description="Helical" evidence="1">
    <location>
        <begin position="6"/>
        <end position="25"/>
    </location>
</feature>
<proteinExistence type="predicted"/>
<comment type="caution">
    <text evidence="2">The sequence shown here is derived from an EMBL/GenBank/DDBJ whole genome shotgun (WGS) entry which is preliminary data.</text>
</comment>
<evidence type="ECO:0000256" key="1">
    <source>
        <dbReference type="SAM" id="Phobius"/>
    </source>
</evidence>
<dbReference type="EMBL" id="QBMN01000111">
    <property type="protein sequence ID" value="PZO37965.1"/>
    <property type="molecule type" value="Genomic_DNA"/>
</dbReference>
<reference evidence="3" key="1">
    <citation type="submission" date="2018-04" db="EMBL/GenBank/DDBJ databases">
        <authorList>
            <person name="Cornet L."/>
        </authorList>
    </citation>
    <scope>NUCLEOTIDE SEQUENCE [LARGE SCALE GENOMIC DNA]</scope>
</reference>
<keyword evidence="1" id="KW-0812">Transmembrane</keyword>
<feature type="transmembrane region" description="Helical" evidence="1">
    <location>
        <begin position="123"/>
        <end position="146"/>
    </location>
</feature>
<sequence>MFIDYITLMLINMVAGLVLLADFVYRGLDGANLKRWIPGFGLVGAIALITGLHMTLTWPVPGSFNISFGETTVLFGGLYVAAAIAIAQGWDLFPLTIYAFFAGLTSIVVGARMIDLGQTQQPLVAGLGFILTGLGGVLAAPTLVYLRGNKNWRTLGAGVLLLAALVWAIIGYRAYWGHMEGFSDWQPPVMRVEPQE</sequence>
<accession>A0A2W4XTJ9</accession>
<feature type="transmembrane region" description="Helical" evidence="1">
    <location>
        <begin position="155"/>
        <end position="175"/>
    </location>
</feature>
<evidence type="ECO:0000313" key="3">
    <source>
        <dbReference type="Proteomes" id="UP000249081"/>
    </source>
</evidence>
<feature type="transmembrane region" description="Helical" evidence="1">
    <location>
        <begin position="64"/>
        <end position="85"/>
    </location>
</feature>
<gene>
    <name evidence="2" type="ORF">DCF17_15210</name>
</gene>
<dbReference type="Pfam" id="PF06168">
    <property type="entry name" value="DUF981"/>
    <property type="match status" value="1"/>
</dbReference>
<name>A0A2W4XTJ9_9CYAN</name>
<protein>
    <recommendedName>
        <fullName evidence="4">DUF981 domain-containing protein</fullName>
    </recommendedName>
</protein>
<dbReference type="Proteomes" id="UP000249081">
    <property type="component" value="Unassembled WGS sequence"/>
</dbReference>
<reference evidence="2 3" key="2">
    <citation type="submission" date="2018-06" db="EMBL/GenBank/DDBJ databases">
        <title>Metagenomic assembly of (sub)arctic Cyanobacteria and their associated microbiome from non-axenic cultures.</title>
        <authorList>
            <person name="Baurain D."/>
        </authorList>
    </citation>
    <scope>NUCLEOTIDE SEQUENCE [LARGE SCALE GENOMIC DNA]</scope>
    <source>
        <strain evidence="2">ULC041bin1</strain>
    </source>
</reference>
<evidence type="ECO:0008006" key="4">
    <source>
        <dbReference type="Google" id="ProtNLM"/>
    </source>
</evidence>
<keyword evidence="1" id="KW-1133">Transmembrane helix</keyword>
<dbReference type="AlphaFoldDB" id="A0A2W4XTJ9"/>
<evidence type="ECO:0000313" key="2">
    <source>
        <dbReference type="EMBL" id="PZO37965.1"/>
    </source>
</evidence>
<keyword evidence="1" id="KW-0472">Membrane</keyword>
<organism evidence="2 3">
    <name type="scientific">Shackletoniella antarctica</name>
    <dbReference type="NCBI Taxonomy" id="268115"/>
    <lineage>
        <taxon>Bacteria</taxon>
        <taxon>Bacillati</taxon>
        <taxon>Cyanobacteriota</taxon>
        <taxon>Cyanophyceae</taxon>
        <taxon>Oculatellales</taxon>
        <taxon>Oculatellaceae</taxon>
        <taxon>Shackletoniella</taxon>
    </lineage>
</organism>
<dbReference type="InterPro" id="IPR009324">
    <property type="entry name" value="DUF981"/>
</dbReference>
<feature type="transmembrane region" description="Helical" evidence="1">
    <location>
        <begin position="37"/>
        <end position="58"/>
    </location>
</feature>